<dbReference type="AlphaFoldDB" id="A0A3S9V1B1"/>
<dbReference type="PROSITE" id="PS01265">
    <property type="entry name" value="TPX"/>
    <property type="match status" value="1"/>
</dbReference>
<dbReference type="PANTHER" id="PTHR43110:SF1">
    <property type="entry name" value="THIOL PEROXIDASE"/>
    <property type="match status" value="1"/>
</dbReference>
<evidence type="ECO:0000313" key="8">
    <source>
        <dbReference type="EMBL" id="AZS16385.1"/>
    </source>
</evidence>
<dbReference type="GO" id="GO:0008379">
    <property type="term" value="F:thioredoxin peroxidase activity"/>
    <property type="evidence" value="ECO:0007669"/>
    <property type="project" value="UniProtKB-UniRule"/>
</dbReference>
<dbReference type="InterPro" id="IPR018219">
    <property type="entry name" value="Tpx_CS"/>
</dbReference>
<keyword evidence="9" id="KW-1185">Reference proteome</keyword>
<dbReference type="PANTHER" id="PTHR43110">
    <property type="entry name" value="THIOL PEROXIDASE"/>
    <property type="match status" value="1"/>
</dbReference>
<reference evidence="9" key="1">
    <citation type="submission" date="2018-12" db="EMBL/GenBank/DDBJ databases">
        <title>Complete genome sequence of Paenibacillus sp. MBLB1234.</title>
        <authorList>
            <person name="Nam Y.-D."/>
            <person name="Kang J."/>
            <person name="Chung W.-H."/>
            <person name="Park Y.S."/>
        </authorList>
    </citation>
    <scope>NUCLEOTIDE SEQUENCE [LARGE SCALE GENOMIC DNA]</scope>
    <source>
        <strain evidence="9">MBLB1234</strain>
    </source>
</reference>
<protein>
    <recommendedName>
        <fullName evidence="6">Thiol peroxidase</fullName>
        <shortName evidence="6">Tpx</shortName>
        <ecNumber evidence="6">1.11.1.24</ecNumber>
    </recommendedName>
    <alternativeName>
        <fullName evidence="6">Peroxiredoxin tpx</fullName>
        <shortName evidence="6">Prx</shortName>
    </alternativeName>
    <alternativeName>
        <fullName evidence="6">Thioredoxin peroxidase</fullName>
    </alternativeName>
    <alternativeName>
        <fullName evidence="6">Thioredoxin-dependent peroxiredoxin</fullName>
    </alternativeName>
</protein>
<organism evidence="8 9">
    <name type="scientific">Paenibacillus lutimineralis</name>
    <dbReference type="NCBI Taxonomy" id="2707005"/>
    <lineage>
        <taxon>Bacteria</taxon>
        <taxon>Bacillati</taxon>
        <taxon>Bacillota</taxon>
        <taxon>Bacilli</taxon>
        <taxon>Bacillales</taxon>
        <taxon>Paenibacillaceae</taxon>
        <taxon>Paenibacillus</taxon>
    </lineage>
</organism>
<evidence type="ECO:0000256" key="3">
    <source>
        <dbReference type="ARBA" id="ARBA00023002"/>
    </source>
</evidence>
<dbReference type="CDD" id="cd03014">
    <property type="entry name" value="PRX_Atyp2cys"/>
    <property type="match status" value="1"/>
</dbReference>
<keyword evidence="4" id="KW-1015">Disulfide bond</keyword>
<dbReference type="SUPFAM" id="SSF52833">
    <property type="entry name" value="Thioredoxin-like"/>
    <property type="match status" value="1"/>
</dbReference>
<comment type="function">
    <text evidence="6">Thiol-specific peroxidase that catalyzes the reduction of hydrogen peroxide and organic hydroperoxides to water and alcohols, respectively. Plays a role in cell protection against oxidative stress by detoxifying peroxides.</text>
</comment>
<keyword evidence="5 6" id="KW-0676">Redox-active center</keyword>
<dbReference type="RefSeq" id="WP_127000942.1">
    <property type="nucleotide sequence ID" value="NZ_CP034346.1"/>
</dbReference>
<evidence type="ECO:0000256" key="1">
    <source>
        <dbReference type="ARBA" id="ARBA00022559"/>
    </source>
</evidence>
<accession>A0A3S9V1B1</accession>
<dbReference type="InterPro" id="IPR036249">
    <property type="entry name" value="Thioredoxin-like_sf"/>
</dbReference>
<evidence type="ECO:0000259" key="7">
    <source>
        <dbReference type="PROSITE" id="PS51352"/>
    </source>
</evidence>
<dbReference type="InterPro" id="IPR013740">
    <property type="entry name" value="Redoxin"/>
</dbReference>
<comment type="catalytic activity">
    <reaction evidence="6">
        <text>a hydroperoxide + [thioredoxin]-dithiol = an alcohol + [thioredoxin]-disulfide + H2O</text>
        <dbReference type="Rhea" id="RHEA:62620"/>
        <dbReference type="Rhea" id="RHEA-COMP:10698"/>
        <dbReference type="Rhea" id="RHEA-COMP:10700"/>
        <dbReference type="ChEBI" id="CHEBI:15377"/>
        <dbReference type="ChEBI" id="CHEBI:29950"/>
        <dbReference type="ChEBI" id="CHEBI:30879"/>
        <dbReference type="ChEBI" id="CHEBI:35924"/>
        <dbReference type="ChEBI" id="CHEBI:50058"/>
        <dbReference type="EC" id="1.11.1.24"/>
    </reaction>
</comment>
<feature type="domain" description="Thioredoxin" evidence="7">
    <location>
        <begin position="23"/>
        <end position="173"/>
    </location>
</feature>
<dbReference type="InterPro" id="IPR050455">
    <property type="entry name" value="Tpx_Peroxidase_subfamily"/>
</dbReference>
<comment type="similarity">
    <text evidence="6">Belongs to the peroxiredoxin family. Tpx subfamily.</text>
</comment>
<keyword evidence="2 6" id="KW-0049">Antioxidant</keyword>
<dbReference type="OrthoDB" id="9781543at2"/>
<dbReference type="HAMAP" id="MF_00269">
    <property type="entry name" value="Tpx"/>
    <property type="match status" value="1"/>
</dbReference>
<evidence type="ECO:0000256" key="5">
    <source>
        <dbReference type="ARBA" id="ARBA00023284"/>
    </source>
</evidence>
<feature type="active site" description="Cysteine sulfenic acid (-SOH) intermediate" evidence="6">
    <location>
        <position position="65"/>
    </location>
</feature>
<dbReference type="Gene3D" id="3.40.30.10">
    <property type="entry name" value="Glutaredoxin"/>
    <property type="match status" value="1"/>
</dbReference>
<dbReference type="PROSITE" id="PS51352">
    <property type="entry name" value="THIOREDOXIN_2"/>
    <property type="match status" value="1"/>
</dbReference>
<dbReference type="Proteomes" id="UP000270678">
    <property type="component" value="Chromosome"/>
</dbReference>
<evidence type="ECO:0000256" key="2">
    <source>
        <dbReference type="ARBA" id="ARBA00022862"/>
    </source>
</evidence>
<evidence type="ECO:0000313" key="9">
    <source>
        <dbReference type="Proteomes" id="UP000270678"/>
    </source>
</evidence>
<proteinExistence type="inferred from homology"/>
<dbReference type="NCBIfam" id="NF001808">
    <property type="entry name" value="PRK00522.1"/>
    <property type="match status" value="1"/>
</dbReference>
<dbReference type="InterPro" id="IPR013766">
    <property type="entry name" value="Thioredoxin_domain"/>
</dbReference>
<dbReference type="EMBL" id="CP034346">
    <property type="protein sequence ID" value="AZS16385.1"/>
    <property type="molecule type" value="Genomic_DNA"/>
</dbReference>
<sequence>MTQERTNVATFKGNPITLIGPELKVGDKAPDFRLNKNLLEEATLADYDGKIKLISVVPSLDTGVCDAQTRRFNQEAAELGEDVIILTISADLPFAQARWCGAAGVDRVVTLSDYKDNSFGKAYGVLIKEFALDHRAVFVLDKDNTIRYVQVLNEMGEHPNYEEPIAAVKQLLA</sequence>
<comment type="subunit">
    <text evidence="6">Homodimer.</text>
</comment>
<dbReference type="KEGG" id="plut:EI981_19310"/>
<dbReference type="Pfam" id="PF08534">
    <property type="entry name" value="Redoxin"/>
    <property type="match status" value="1"/>
</dbReference>
<keyword evidence="1 6" id="KW-0575">Peroxidase</keyword>
<name>A0A3S9V1B1_9BACL</name>
<evidence type="ECO:0000256" key="6">
    <source>
        <dbReference type="HAMAP-Rule" id="MF_00269"/>
    </source>
</evidence>
<dbReference type="InterPro" id="IPR002065">
    <property type="entry name" value="TPX"/>
</dbReference>
<comment type="caution">
    <text evidence="6">Lacks conserved residue(s) required for the propagation of feature annotation.</text>
</comment>
<gene>
    <name evidence="6" type="primary">tpx</name>
    <name evidence="8" type="ORF">EI981_19310</name>
</gene>
<keyword evidence="3 6" id="KW-0560">Oxidoreductase</keyword>
<evidence type="ECO:0000256" key="4">
    <source>
        <dbReference type="ARBA" id="ARBA00023157"/>
    </source>
</evidence>
<dbReference type="EC" id="1.11.1.24" evidence="6"/>